<feature type="domain" description="Aldehyde dehydrogenase" evidence="5">
    <location>
        <begin position="23"/>
        <end position="482"/>
    </location>
</feature>
<dbReference type="RefSeq" id="WP_133800905.1">
    <property type="nucleotide sequence ID" value="NZ_SNWQ01000007.1"/>
</dbReference>
<dbReference type="Proteomes" id="UP000295388">
    <property type="component" value="Unassembled WGS sequence"/>
</dbReference>
<dbReference type="PANTHER" id="PTHR43353:SF5">
    <property type="entry name" value="SUCCINATE-SEMIALDEHYDE DEHYDROGENASE, MITOCHONDRIAL"/>
    <property type="match status" value="1"/>
</dbReference>
<dbReference type="InterPro" id="IPR016161">
    <property type="entry name" value="Ald_DH/histidinol_DH"/>
</dbReference>
<dbReference type="OrthoDB" id="6882680at2"/>
<evidence type="ECO:0000256" key="4">
    <source>
        <dbReference type="RuleBase" id="RU003345"/>
    </source>
</evidence>
<dbReference type="GO" id="GO:0009450">
    <property type="term" value="P:gamma-aminobutyric acid catabolic process"/>
    <property type="evidence" value="ECO:0007669"/>
    <property type="project" value="TreeGrafter"/>
</dbReference>
<dbReference type="InterPro" id="IPR015590">
    <property type="entry name" value="Aldehyde_DH_dom"/>
</dbReference>
<name>A0A4R6KDJ1_9ACTN</name>
<comment type="similarity">
    <text evidence="1 4">Belongs to the aldehyde dehydrogenase family.</text>
</comment>
<feature type="active site" evidence="3">
    <location>
        <position position="260"/>
    </location>
</feature>
<dbReference type="FunFam" id="3.40.309.10:FF:000004">
    <property type="entry name" value="Succinate-semialdehyde dehydrogenase I"/>
    <property type="match status" value="1"/>
</dbReference>
<gene>
    <name evidence="6" type="ORF">EV643_107107</name>
</gene>
<evidence type="ECO:0000313" key="7">
    <source>
        <dbReference type="Proteomes" id="UP000295388"/>
    </source>
</evidence>
<dbReference type="Gene3D" id="3.40.605.10">
    <property type="entry name" value="Aldehyde Dehydrogenase, Chain A, domain 1"/>
    <property type="match status" value="1"/>
</dbReference>
<dbReference type="InterPro" id="IPR016163">
    <property type="entry name" value="Ald_DH_C"/>
</dbReference>
<keyword evidence="7" id="KW-1185">Reference proteome</keyword>
<dbReference type="AlphaFoldDB" id="A0A4R6KDJ1"/>
<sequence>MTAIVWGTDALESVPTGFLTTDWQPAAAGATFDVFDPSTERPIAAVADCGPADALAALDAAAGAASTWASSTLRERADVLHRLVDGLLANNERLAQLITLEVGKTIREARGEVVYAADYVRWYAEEAVRPHGRSTASPDGRNHIVTVAEPVGPCLLITPWNVPLAMAARKVAPAVAAGCTAVLKPAELTPLTSLVFGELLREAGAPPGVLCVVTTSKPADVSGPLLADPRLRKVSFTGSTAVGRILLEQSGRRVLRTSMELGGNAPFVVFDDADLEVAVREAMIAKMRLGGQSCVAANRFLVADGIADAFVDAFAARMAAVVVGNPADEDTDLGPLVDHRAVEKANRLIDDAVAKGAVVVVRAPIPDGPGHYVAPTVLDQVPADADILREEVFGPVAAIRRFSTEAEAVAAGNDTEHGLAAFVITRDTERARRVSSGLQTGMVGINRGLVSDVAAPFGGVKQSGLGREGGPEGLHEYLQFKYLSSPGFQL</sequence>
<proteinExistence type="inferred from homology"/>
<evidence type="ECO:0000256" key="3">
    <source>
        <dbReference type="PROSITE-ProRule" id="PRU10007"/>
    </source>
</evidence>
<dbReference type="Pfam" id="PF00171">
    <property type="entry name" value="Aldedh"/>
    <property type="match status" value="1"/>
</dbReference>
<organism evidence="6 7">
    <name type="scientific">Kribbella caucasensis</name>
    <dbReference type="NCBI Taxonomy" id="2512215"/>
    <lineage>
        <taxon>Bacteria</taxon>
        <taxon>Bacillati</taxon>
        <taxon>Actinomycetota</taxon>
        <taxon>Actinomycetes</taxon>
        <taxon>Propionibacteriales</taxon>
        <taxon>Kribbellaceae</taxon>
        <taxon>Kribbella</taxon>
    </lineage>
</organism>
<dbReference type="FunFam" id="3.40.605.10:FF:000007">
    <property type="entry name" value="NAD/NADP-dependent betaine aldehyde dehydrogenase"/>
    <property type="match status" value="1"/>
</dbReference>
<keyword evidence="2 4" id="KW-0560">Oxidoreductase</keyword>
<accession>A0A4R6KDJ1</accession>
<evidence type="ECO:0000256" key="2">
    <source>
        <dbReference type="ARBA" id="ARBA00023002"/>
    </source>
</evidence>
<reference evidence="6 7" key="1">
    <citation type="submission" date="2019-03" db="EMBL/GenBank/DDBJ databases">
        <title>Genomic Encyclopedia of Type Strains, Phase III (KMG-III): the genomes of soil and plant-associated and newly described type strains.</title>
        <authorList>
            <person name="Whitman W."/>
        </authorList>
    </citation>
    <scope>NUCLEOTIDE SEQUENCE [LARGE SCALE GENOMIC DNA]</scope>
    <source>
        <strain evidence="6 7">VKM Ac-2527</strain>
    </source>
</reference>
<dbReference type="InterPro" id="IPR016162">
    <property type="entry name" value="Ald_DH_N"/>
</dbReference>
<dbReference type="PANTHER" id="PTHR43353">
    <property type="entry name" value="SUCCINATE-SEMIALDEHYDE DEHYDROGENASE, MITOCHONDRIAL"/>
    <property type="match status" value="1"/>
</dbReference>
<dbReference type="CDD" id="cd07103">
    <property type="entry name" value="ALDH_F5_SSADH_GabD"/>
    <property type="match status" value="1"/>
</dbReference>
<evidence type="ECO:0000256" key="1">
    <source>
        <dbReference type="ARBA" id="ARBA00009986"/>
    </source>
</evidence>
<dbReference type="InterPro" id="IPR050740">
    <property type="entry name" value="Aldehyde_DH_Superfamily"/>
</dbReference>
<comment type="caution">
    <text evidence="6">The sequence shown here is derived from an EMBL/GenBank/DDBJ whole genome shotgun (WGS) entry which is preliminary data.</text>
</comment>
<evidence type="ECO:0000313" key="6">
    <source>
        <dbReference type="EMBL" id="TDO48478.1"/>
    </source>
</evidence>
<dbReference type="PROSITE" id="PS00687">
    <property type="entry name" value="ALDEHYDE_DEHYDR_GLU"/>
    <property type="match status" value="1"/>
</dbReference>
<dbReference type="SUPFAM" id="SSF53720">
    <property type="entry name" value="ALDH-like"/>
    <property type="match status" value="1"/>
</dbReference>
<dbReference type="Gene3D" id="3.40.309.10">
    <property type="entry name" value="Aldehyde Dehydrogenase, Chain A, domain 2"/>
    <property type="match status" value="1"/>
</dbReference>
<dbReference type="FunFam" id="3.40.605.10:FF:000026">
    <property type="entry name" value="Aldehyde dehydrogenase, putative"/>
    <property type="match status" value="1"/>
</dbReference>
<protein>
    <submittedName>
        <fullName evidence="6">Succinate-semialdehyde dehydrogenase/glutarate-semialdehyde dehydrogenase</fullName>
    </submittedName>
</protein>
<dbReference type="InterPro" id="IPR029510">
    <property type="entry name" value="Ald_DH_CS_GLU"/>
</dbReference>
<dbReference type="EMBL" id="SNWQ01000007">
    <property type="protein sequence ID" value="TDO48478.1"/>
    <property type="molecule type" value="Genomic_DNA"/>
</dbReference>
<dbReference type="GO" id="GO:0004777">
    <property type="term" value="F:succinate-semialdehyde dehydrogenase (NAD+) activity"/>
    <property type="evidence" value="ECO:0007669"/>
    <property type="project" value="TreeGrafter"/>
</dbReference>
<evidence type="ECO:0000259" key="5">
    <source>
        <dbReference type="Pfam" id="PF00171"/>
    </source>
</evidence>